<proteinExistence type="predicted"/>
<protein>
    <submittedName>
        <fullName evidence="3">DUF1992 domain-containing protein</fullName>
    </submittedName>
</protein>
<name>A0A6G6WK65_9ACTN</name>
<feature type="region of interest" description="Disordered" evidence="1">
    <location>
        <begin position="1"/>
        <end position="26"/>
    </location>
</feature>
<dbReference type="Pfam" id="PF09350">
    <property type="entry name" value="DJC28_CD"/>
    <property type="match status" value="1"/>
</dbReference>
<evidence type="ECO:0000313" key="3">
    <source>
        <dbReference type="EMBL" id="QIG45460.1"/>
    </source>
</evidence>
<feature type="compositionally biased region" description="Basic and acidic residues" evidence="1">
    <location>
        <begin position="1"/>
        <end position="19"/>
    </location>
</feature>
<dbReference type="RefSeq" id="WP_165238058.1">
    <property type="nucleotide sequence ID" value="NZ_CP049257.1"/>
</dbReference>
<evidence type="ECO:0000259" key="2">
    <source>
        <dbReference type="Pfam" id="PF09350"/>
    </source>
</evidence>
<organism evidence="3 4">
    <name type="scientific">Nocardioides anomalus</name>
    <dbReference type="NCBI Taxonomy" id="2712223"/>
    <lineage>
        <taxon>Bacteria</taxon>
        <taxon>Bacillati</taxon>
        <taxon>Actinomycetota</taxon>
        <taxon>Actinomycetes</taxon>
        <taxon>Propionibacteriales</taxon>
        <taxon>Nocardioidaceae</taxon>
        <taxon>Nocardioides</taxon>
    </lineage>
</organism>
<dbReference type="Proteomes" id="UP000502996">
    <property type="component" value="Chromosome"/>
</dbReference>
<gene>
    <name evidence="3" type="ORF">G5V58_24340</name>
</gene>
<feature type="compositionally biased region" description="Basic and acidic residues" evidence="1">
    <location>
        <begin position="153"/>
        <end position="162"/>
    </location>
</feature>
<accession>A0A6G6WK65</accession>
<evidence type="ECO:0000313" key="4">
    <source>
        <dbReference type="Proteomes" id="UP000502996"/>
    </source>
</evidence>
<keyword evidence="4" id="KW-1185">Reference proteome</keyword>
<sequence>MAEPSEERTRPGTRPDGRAAARARMAQQHTWVDLQIRQAMDRGDFDDLPGAGKPLELDTSHDPNWWIKKLVERENVAVLPPSLQLRREDAELEDVLDKLLTEAEVRRHLEDFNARVIAARYRLPEGPPLVTMPRDVDAAVAAWGERREARRAEARARAREAQAAEQAAPKKKRGWFRRG</sequence>
<dbReference type="InterPro" id="IPR018961">
    <property type="entry name" value="DnaJ_homolog_subfam-C_membr-28"/>
</dbReference>
<feature type="region of interest" description="Disordered" evidence="1">
    <location>
        <begin position="153"/>
        <end position="179"/>
    </location>
</feature>
<feature type="domain" description="DnaJ homologue subfamily C member 28 conserved" evidence="2">
    <location>
        <begin position="31"/>
        <end position="96"/>
    </location>
</feature>
<reference evidence="3 4" key="1">
    <citation type="submission" date="2020-02" db="EMBL/GenBank/DDBJ databases">
        <title>Full genome sequence of Nocardioides sp. R-3366.</title>
        <authorList>
            <person name="Im W.-T."/>
        </authorList>
    </citation>
    <scope>NUCLEOTIDE SEQUENCE [LARGE SCALE GENOMIC DNA]</scope>
    <source>
        <strain evidence="3 4">R-3366</strain>
    </source>
</reference>
<dbReference type="AlphaFoldDB" id="A0A6G6WK65"/>
<dbReference type="KEGG" id="nano:G5V58_24340"/>
<feature type="compositionally biased region" description="Basic residues" evidence="1">
    <location>
        <begin position="169"/>
        <end position="179"/>
    </location>
</feature>
<dbReference type="EMBL" id="CP049257">
    <property type="protein sequence ID" value="QIG45460.1"/>
    <property type="molecule type" value="Genomic_DNA"/>
</dbReference>
<evidence type="ECO:0000256" key="1">
    <source>
        <dbReference type="SAM" id="MobiDB-lite"/>
    </source>
</evidence>